<evidence type="ECO:0000256" key="4">
    <source>
        <dbReference type="ARBA" id="ARBA00022553"/>
    </source>
</evidence>
<dbReference type="GO" id="GO:0008610">
    <property type="term" value="P:lipid biosynthetic process"/>
    <property type="evidence" value="ECO:0007669"/>
    <property type="project" value="UniProtKB-ARBA"/>
</dbReference>
<accession>A0A2W2EN04</accession>
<evidence type="ECO:0000313" key="7">
    <source>
        <dbReference type="Proteomes" id="UP000248924"/>
    </source>
</evidence>
<dbReference type="PROSITE" id="PS00012">
    <property type="entry name" value="PHOSPHOPANTETHEINE"/>
    <property type="match status" value="1"/>
</dbReference>
<evidence type="ECO:0000256" key="2">
    <source>
        <dbReference type="ARBA" id="ARBA00006432"/>
    </source>
</evidence>
<keyword evidence="3" id="KW-0596">Phosphopantetheine</keyword>
<dbReference type="InterPro" id="IPR006162">
    <property type="entry name" value="Ppantetheine_attach_site"/>
</dbReference>
<dbReference type="EMBL" id="POTY01000003">
    <property type="protein sequence ID" value="PZG24111.1"/>
    <property type="molecule type" value="Genomic_DNA"/>
</dbReference>
<dbReference type="RefSeq" id="WP_111211817.1">
    <property type="nucleotide sequence ID" value="NZ_POTY01000003.1"/>
</dbReference>
<dbReference type="CDD" id="cd05930">
    <property type="entry name" value="A_NRPS"/>
    <property type="match status" value="2"/>
</dbReference>
<feature type="domain" description="Carrier" evidence="5">
    <location>
        <begin position="964"/>
        <end position="1038"/>
    </location>
</feature>
<dbReference type="OrthoDB" id="5476914at2"/>
<dbReference type="InterPro" id="IPR010071">
    <property type="entry name" value="AA_adenyl_dom"/>
</dbReference>
<dbReference type="InterPro" id="IPR036736">
    <property type="entry name" value="ACP-like_sf"/>
</dbReference>
<dbReference type="PANTHER" id="PTHR45527:SF1">
    <property type="entry name" value="FATTY ACID SYNTHASE"/>
    <property type="match status" value="1"/>
</dbReference>
<dbReference type="Pfam" id="PF00550">
    <property type="entry name" value="PP-binding"/>
    <property type="match status" value="2"/>
</dbReference>
<dbReference type="Pfam" id="PF13193">
    <property type="entry name" value="AMP-binding_C"/>
    <property type="match status" value="2"/>
</dbReference>
<name>A0A2W2EN04_9ACTN</name>
<dbReference type="Pfam" id="PF00668">
    <property type="entry name" value="Condensation"/>
    <property type="match status" value="2"/>
</dbReference>
<comment type="cofactor">
    <cofactor evidence="1">
        <name>pantetheine 4'-phosphate</name>
        <dbReference type="ChEBI" id="CHEBI:47942"/>
    </cofactor>
</comment>
<dbReference type="Gene3D" id="2.30.38.10">
    <property type="entry name" value="Luciferase, Domain 3"/>
    <property type="match status" value="1"/>
</dbReference>
<dbReference type="PANTHER" id="PTHR45527">
    <property type="entry name" value="NONRIBOSOMAL PEPTIDE SYNTHETASE"/>
    <property type="match status" value="1"/>
</dbReference>
<protein>
    <submittedName>
        <fullName evidence="6">Non-ribosomal peptide synthetase</fullName>
    </submittedName>
</protein>
<dbReference type="InterPro" id="IPR023213">
    <property type="entry name" value="CAT-like_dom_sf"/>
</dbReference>
<dbReference type="GO" id="GO:0003824">
    <property type="term" value="F:catalytic activity"/>
    <property type="evidence" value="ECO:0007669"/>
    <property type="project" value="InterPro"/>
</dbReference>
<dbReference type="Pfam" id="PF00501">
    <property type="entry name" value="AMP-binding"/>
    <property type="match status" value="2"/>
</dbReference>
<dbReference type="Gene3D" id="3.40.50.12780">
    <property type="entry name" value="N-terminal domain of ligase-like"/>
    <property type="match status" value="1"/>
</dbReference>
<dbReference type="Gene3D" id="1.10.1200.10">
    <property type="entry name" value="ACP-like"/>
    <property type="match status" value="1"/>
</dbReference>
<dbReference type="Proteomes" id="UP000248924">
    <property type="component" value="Unassembled WGS sequence"/>
</dbReference>
<keyword evidence="4" id="KW-0597">Phosphoprotein</keyword>
<dbReference type="InterPro" id="IPR001242">
    <property type="entry name" value="Condensation_dom"/>
</dbReference>
<comment type="caution">
    <text evidence="6">The sequence shown here is derived from an EMBL/GenBank/DDBJ whole genome shotgun (WGS) entry which is preliminary data.</text>
</comment>
<dbReference type="InterPro" id="IPR020806">
    <property type="entry name" value="PKS_PP-bd"/>
</dbReference>
<dbReference type="SUPFAM" id="SSF52777">
    <property type="entry name" value="CoA-dependent acyltransferases"/>
    <property type="match status" value="4"/>
</dbReference>
<evidence type="ECO:0000256" key="1">
    <source>
        <dbReference type="ARBA" id="ARBA00001957"/>
    </source>
</evidence>
<evidence type="ECO:0000313" key="6">
    <source>
        <dbReference type="EMBL" id="PZG24111.1"/>
    </source>
</evidence>
<sequence>MEEADIAGFRVSPVQRQTHQLPAAWVQAAYPLPAATSGVGCDPDRLAAAVRQVRHRHEALRTRVRSATEHQVPVQVIDEADHGLDAVVDRVDAPPAGSADDGDPLWRILAAERDQIDLEHGPAARITLVHCPESPVLVLTGHAAVTDDESLRIVAAEIVAAYQGRPLSEVAVQYADFAAWHHDLLADAQGTTRRAYWEPHRDPAIAVALQGLLADTVVTGPWQVDSRTLSPATWAAIRSVATATTTTPGAVAATAWAVLLWRIAGERDVLCDVLLPARAAPELRRAVGPYARQAPVVCRFAAGTSWPDAVAQVHRILLDAAEHVDDLQPAATPPARRAPVFEWVHHVDQLDGGTADRTVDDPPPPLAAIGCVGAPVALRLTLAPDGVRVHLGYDSERLPPPAAATLLDRFRVVLDRLVGQDAPAVDAVSLLLPGEAQRLRTGRSGPTTVPTGPATLHDAFASQAARTPLAVAVDDGVHQLTYERLEETATALAVRLAAAGAGAGQRVLVRAARGAELVVALLAVTKTGAAYVPVDLAEPAQRVRFIAADVEARLAVLGPGTATEDLPPQVHPVRLDLTAPVPEQVGAELAVGRGSDIAYVMYTSGSTGVPNGVPVTHHGLLNYLGWAARAYRLGDGGGTVVHTSAGFDLTLTALLGPLLVGQRCRLVPDGPGLAGLVAVLRDEPDVTLLKLTPSQLDALLAVIPAARLATQVRTLVLGGEPLRGEQLADLRAQPAGITIVNEYGPTETVVGSCAYQIHPDTPASGPVPLGDPIAGTRIHLLDRFGAPVPDGAVGEIVIAGAGVADGYLNRPELTRRRFVTDPADPTARAYRTGDHARRDAAGELIFLGRTDDQLKVRGYRIEPGEVETVLAGHPQVVQAAVAAGSAPGEPSRNHLVAYVVVAPAAAPSSADLVAYCRQRLPEYLVPADVRTVAQLPLTANGKLDRAALAAQATVDPEASTPYLAPRTETEEILAGAIAAVLRRDRVGVDDNYFTIGGDSIRSVMVASRAQARGVAVTVADLHRWPTVRALAQEVTGQPMVAEPATAPFSLVSAEDRALMPADVEDAFPLNLLQEGMIFHRDFAAKSAVYHAIASVRLTAPLDVDALRSVIRQLVERHPMLRTSFDQTTFSRPLQLVHRGFPDPLSYADLRGRTPDEQQRHIEAWVDSEKQRGFELEEYPLIRFMVQRLDDATFQFTYGFHHEIVDGWSEALMVTELFGHYFSITFGESWTPAPPRSSMRDAVALEIEALRRPENITFWSEYLRDATLMRLPRLNAAPTADKGAREIVRIAVPISTDLSDRLKRLALDHAVPLKSVLLAGHLAVMNHYHGQPDTLTYTVTNGRPEQADGSTAIGLFVNSLAVRVAMTGGTWLDLIADTLASEQRSLPYRRLPMAELKRHQGNEPLAETLFFFTDYHVFRELDRWRARGIEHVATELYGESTFPFCAIFRLNRDNGQLEIRIEYDNLQFDAELMDQMAKDYQRVLTAMVSEPEAAYHRTALLSEPELTRVLDEFANGGPALGGDARLPDLIWAQARATPDAVAVSAPTGTLTYAELTRRAGGLARTLQEHGAGPERLVGLLAGRSVPTIVAVLAVLRSGAAYLPMDPNHPDERLNSIAGQLRPVVVLTEPGQLHRITTAPVLALRDRPPFVEPPSRPTAVTGVPTAADNLAYVISTSGSTGAPKHVGVTHRSLVNSTLARTQWYRQAPAKFLLVSSLVFDSSIAGLFWPLCTGGAVYLPTEGSQLEPARLLRHLAEENITHTLAVPSLLSTLLEQAEPGQLSTLQVMIAAGEASTKDLHAAARRVAPAARLVNEYGPTEATVWATAWTGEPIPYRSQLPIGQPVAGVRAYALNAHGQPVPIGVPAELLLGGAGVARGYLGRPGRTAARFLPDPFAAQPGARMYRTGDLVRHTTDGQLEFLGRTDHQVKIRGFRVELGEIEGVLDIHPAVTRAVVVARADGGGELALVAYVAVTSMDPPDAAGLQQYLRDRLPKYMVPATIVRLDALPLTGTGKVDRSALPAVDRTAARATAPSAPRTDTEQVIAAVWEQVLGVDAVGADDDFFDLGGESLRAMQVVTRTNKVFGLHLPVRTIFDASTVTSFAEAVDRARAVANPPATVLTSG</sequence>
<organism evidence="6 7">
    <name type="scientific">Micromonospora craterilacus</name>
    <dbReference type="NCBI Taxonomy" id="1655439"/>
    <lineage>
        <taxon>Bacteria</taxon>
        <taxon>Bacillati</taxon>
        <taxon>Actinomycetota</taxon>
        <taxon>Actinomycetes</taxon>
        <taxon>Micromonosporales</taxon>
        <taxon>Micromonosporaceae</taxon>
        <taxon>Micromonospora</taxon>
    </lineage>
</organism>
<evidence type="ECO:0000256" key="3">
    <source>
        <dbReference type="ARBA" id="ARBA00022450"/>
    </source>
</evidence>
<dbReference type="GO" id="GO:0031177">
    <property type="term" value="F:phosphopantetheine binding"/>
    <property type="evidence" value="ECO:0007669"/>
    <property type="project" value="InterPro"/>
</dbReference>
<gene>
    <name evidence="6" type="ORF">C1I95_00940</name>
</gene>
<dbReference type="Gene3D" id="3.30.300.30">
    <property type="match status" value="2"/>
</dbReference>
<dbReference type="SUPFAM" id="SSF56801">
    <property type="entry name" value="Acetyl-CoA synthetase-like"/>
    <property type="match status" value="2"/>
</dbReference>
<dbReference type="InterPro" id="IPR025110">
    <property type="entry name" value="AMP-bd_C"/>
</dbReference>
<dbReference type="PROSITE" id="PS50075">
    <property type="entry name" value="CARRIER"/>
    <property type="match status" value="2"/>
</dbReference>
<keyword evidence="7" id="KW-1185">Reference proteome</keyword>
<dbReference type="FunFam" id="3.30.300.30:FF:000010">
    <property type="entry name" value="Enterobactin synthetase component F"/>
    <property type="match status" value="1"/>
</dbReference>
<dbReference type="Gene3D" id="3.30.559.30">
    <property type="entry name" value="Nonribosomal peptide synthetase, condensation domain"/>
    <property type="match status" value="2"/>
</dbReference>
<dbReference type="Gene3D" id="3.30.559.10">
    <property type="entry name" value="Chloramphenicol acetyltransferase-like domain"/>
    <property type="match status" value="2"/>
</dbReference>
<dbReference type="GO" id="GO:0005737">
    <property type="term" value="C:cytoplasm"/>
    <property type="evidence" value="ECO:0007669"/>
    <property type="project" value="TreeGrafter"/>
</dbReference>
<evidence type="ECO:0000259" key="5">
    <source>
        <dbReference type="PROSITE" id="PS50075"/>
    </source>
</evidence>
<dbReference type="NCBIfam" id="TIGR01733">
    <property type="entry name" value="AA-adenyl-dom"/>
    <property type="match status" value="2"/>
</dbReference>
<dbReference type="FunFam" id="1.10.1200.10:FF:000005">
    <property type="entry name" value="Nonribosomal peptide synthetase 1"/>
    <property type="match status" value="1"/>
</dbReference>
<comment type="similarity">
    <text evidence="2">Belongs to the ATP-dependent AMP-binding enzyme family.</text>
</comment>
<dbReference type="SMART" id="SM00823">
    <property type="entry name" value="PKS_PP"/>
    <property type="match status" value="2"/>
</dbReference>
<dbReference type="SUPFAM" id="SSF47336">
    <property type="entry name" value="ACP-like"/>
    <property type="match status" value="2"/>
</dbReference>
<reference evidence="6 7" key="1">
    <citation type="submission" date="2018-01" db="EMBL/GenBank/DDBJ databases">
        <title>Draft genome sequence of Jishengella sp. NA12.</title>
        <authorList>
            <person name="Sahin N."/>
            <person name="Ay H."/>
            <person name="Saygin H."/>
        </authorList>
    </citation>
    <scope>NUCLEOTIDE SEQUENCE [LARGE SCALE GENOMIC DNA]</scope>
    <source>
        <strain evidence="6 7">NA12</strain>
    </source>
</reference>
<dbReference type="InterPro" id="IPR009081">
    <property type="entry name" value="PP-bd_ACP"/>
</dbReference>
<dbReference type="GO" id="GO:0043041">
    <property type="term" value="P:amino acid activation for nonribosomal peptide biosynthetic process"/>
    <property type="evidence" value="ECO:0007669"/>
    <property type="project" value="TreeGrafter"/>
</dbReference>
<dbReference type="InterPro" id="IPR042099">
    <property type="entry name" value="ANL_N_sf"/>
</dbReference>
<dbReference type="Gene3D" id="3.40.50.980">
    <property type="match status" value="2"/>
</dbReference>
<dbReference type="InterPro" id="IPR029058">
    <property type="entry name" value="AB_hydrolase_fold"/>
</dbReference>
<dbReference type="InterPro" id="IPR045851">
    <property type="entry name" value="AMP-bd_C_sf"/>
</dbReference>
<dbReference type="Gene3D" id="3.40.50.1820">
    <property type="entry name" value="alpha/beta hydrolase"/>
    <property type="match status" value="1"/>
</dbReference>
<feature type="domain" description="Carrier" evidence="5">
    <location>
        <begin position="2032"/>
        <end position="2107"/>
    </location>
</feature>
<dbReference type="GO" id="GO:0044550">
    <property type="term" value="P:secondary metabolite biosynthetic process"/>
    <property type="evidence" value="ECO:0007669"/>
    <property type="project" value="TreeGrafter"/>
</dbReference>
<proteinExistence type="inferred from homology"/>
<dbReference type="InterPro" id="IPR000873">
    <property type="entry name" value="AMP-dep_synth/lig_dom"/>
</dbReference>